<feature type="transmembrane region" description="Helical" evidence="3">
    <location>
        <begin position="90"/>
        <end position="110"/>
    </location>
</feature>
<evidence type="ECO:0000313" key="6">
    <source>
        <dbReference type="WormBase" id="Bm3612"/>
    </source>
</evidence>
<dbReference type="SUPFAM" id="SSF51445">
    <property type="entry name" value="(Trans)glycosidases"/>
    <property type="match status" value="1"/>
</dbReference>
<dbReference type="InterPro" id="IPR017853">
    <property type="entry name" value="GH"/>
</dbReference>
<gene>
    <name evidence="6" type="primary">bma-atgp-1.3</name>
    <name evidence="5" type="synonym">Bma-atgp-1</name>
    <name evidence="6" type="ORF">Bm3612</name>
    <name evidence="5" type="ORF">BM_Bm3612</name>
</gene>
<accession>A0A0H5S3T1</accession>
<sequence>MIVKFNYCYNRHTGMDADDSRMPLSEDTKTPQVYKLEIKESSYEGIQATFSPKFDENGIKRDEKMIGLTKNELEQYCNDPFWKVVRCTMFLLFWVVWLLMFIAAVLLIVFSPKCATIKEPEWWRKQVSYQIFTPSFRDSNDDGIGDFNGIREKLNDLRKTGIKTIWVTPIITIQKDDFIPLDVIDFTSVDERFGTMNDLKLLIDATHELDMHFTMDLPISTTSASHKWFKSAKAGGDYVGYYIWKEALDVKDNPNYIVEEGKKDAYLAYDGKDPILDWSNPAVKKSIFEVAKSFIDMGVDGFHVDRIGELIKYLPKSEGYVALSMINDFIGNIRDYANSTETPSSREIAVFSSLSDFTKLQESDGLNLSNLAYVIDDSVTKLNNESCPNGIAQCLHSTLITSFKWFNTTHLPHAWQFTNYHVSRLSTRFDKATATLLSFVQLSLPGIIEMYYGQELSLEDSTGPENKFTGLMQWNSSEYRGFTAGSQKSFFSTMLNYNEDNFQTQSTGYRSPLKTLKAVAKMHHRDYNFALGETQLAPLTQDVILFGRFYQSTNSFNGAAYLIGANFGTSDVEIDGMSVLPDNYMAATAEIAIVTPNVDKYLPRDKISSFDKIVLGPKQGVIIKVQ</sequence>
<dbReference type="Pfam" id="PF00128">
    <property type="entry name" value="Alpha-amylase"/>
    <property type="match status" value="1"/>
</dbReference>
<dbReference type="Gene3D" id="3.90.400.10">
    <property type="entry name" value="Oligo-1,6-glucosidase, Domain 2"/>
    <property type="match status" value="1"/>
</dbReference>
<dbReference type="WormBase" id="Bm3612">
    <property type="protein sequence ID" value="BM42983"/>
    <property type="gene ID" value="WBGene00223873"/>
    <property type="gene designation" value="Bma-atgp-1.3"/>
</dbReference>
<dbReference type="PANTHER" id="PTHR10357">
    <property type="entry name" value="ALPHA-AMYLASE FAMILY MEMBER"/>
    <property type="match status" value="1"/>
</dbReference>
<dbReference type="InterPro" id="IPR045857">
    <property type="entry name" value="O16G_dom_2"/>
</dbReference>
<keyword evidence="3" id="KW-1133">Transmembrane helix</keyword>
<evidence type="ECO:0000256" key="1">
    <source>
        <dbReference type="ARBA" id="ARBA00001657"/>
    </source>
</evidence>
<name>A0A0H5S3T1_BRUMA</name>
<protein>
    <recommendedName>
        <fullName evidence="2">alpha-glucosidase</fullName>
        <ecNumber evidence="2">3.2.1.20</ecNumber>
    </recommendedName>
</protein>
<organism evidence="5">
    <name type="scientific">Brugia malayi</name>
    <name type="common">Filarial nematode worm</name>
    <dbReference type="NCBI Taxonomy" id="6279"/>
    <lineage>
        <taxon>Eukaryota</taxon>
        <taxon>Metazoa</taxon>
        <taxon>Ecdysozoa</taxon>
        <taxon>Nematoda</taxon>
        <taxon>Chromadorea</taxon>
        <taxon>Rhabditida</taxon>
        <taxon>Spirurina</taxon>
        <taxon>Spiruromorpha</taxon>
        <taxon>Filarioidea</taxon>
        <taxon>Onchocercidae</taxon>
        <taxon>Brugia</taxon>
    </lineage>
</organism>
<evidence type="ECO:0000256" key="3">
    <source>
        <dbReference type="SAM" id="Phobius"/>
    </source>
</evidence>
<feature type="domain" description="Glycosyl hydrolase family 13 catalytic" evidence="4">
    <location>
        <begin position="130"/>
        <end position="486"/>
    </location>
</feature>
<reference evidence="5" key="1">
    <citation type="journal article" date="2007" name="Science">
        <title>Draft genome of the filarial nematode parasite Brugia malayi.</title>
        <authorList>
            <person name="Ghedin E."/>
            <person name="Wang S."/>
            <person name="Spiro D."/>
            <person name="Caler E."/>
            <person name="Zhao Q."/>
            <person name="Crabtree J."/>
            <person name="Allen J.E."/>
            <person name="Delcher A.L."/>
            <person name="Guiliano D.B."/>
            <person name="Miranda-Saavedra D."/>
            <person name="Angiuoli S.V."/>
            <person name="Creasy T."/>
            <person name="Amedeo P."/>
            <person name="Haas B."/>
            <person name="El-Sayed N.M."/>
            <person name="Wortman J.R."/>
            <person name="Feldblyum T."/>
            <person name="Tallon L."/>
            <person name="Schatz M."/>
            <person name="Shumway M."/>
            <person name="Koo H."/>
            <person name="Salzberg S.L."/>
            <person name="Schobel S."/>
            <person name="Pertea M."/>
            <person name="Pop M."/>
            <person name="White O."/>
            <person name="Barton G.J."/>
            <person name="Carlow C.K."/>
            <person name="Crawford M.J."/>
            <person name="Daub J."/>
            <person name="Dimmic M.W."/>
            <person name="Estes C.F."/>
            <person name="Foster J.M."/>
            <person name="Ganatra M."/>
            <person name="Gregory W.F."/>
            <person name="Johnson N.M."/>
            <person name="Jin J."/>
            <person name="Komuniecki R."/>
            <person name="Korf I."/>
            <person name="Kumar S."/>
            <person name="Laney S."/>
            <person name="Li B.W."/>
            <person name="Li W."/>
            <person name="Lindblom T.H."/>
            <person name="Lustigman S."/>
            <person name="Ma D."/>
            <person name="Maina C.V."/>
            <person name="Martin D.M."/>
            <person name="McCarter J.P."/>
            <person name="McReynolds L."/>
            <person name="Mitreva M."/>
            <person name="Nutman T.B."/>
            <person name="Parkinson J."/>
            <person name="Peregrin-Alvarez J.M."/>
            <person name="Poole C."/>
            <person name="Ren Q."/>
            <person name="Saunders L."/>
            <person name="Sluder A.E."/>
            <person name="Smith K."/>
            <person name="Stanke M."/>
            <person name="Unnasch T.R."/>
            <person name="Ware J."/>
            <person name="Wei A.D."/>
            <person name="Weil G."/>
            <person name="Williams D.J."/>
            <person name="Zhang Y."/>
            <person name="Williams S.A."/>
            <person name="Fraser-Liggett C."/>
            <person name="Slatko B."/>
            <person name="Blaxter M.L."/>
            <person name="Scott A.L."/>
        </authorList>
    </citation>
    <scope>NUCLEOTIDE SEQUENCE</scope>
    <source>
        <strain evidence="5">FR3</strain>
    </source>
</reference>
<dbReference type="Pfam" id="PF16028">
    <property type="entry name" value="SLC3A2_N"/>
    <property type="match status" value="1"/>
</dbReference>
<dbReference type="GO" id="GO:0004558">
    <property type="term" value="F:alpha-1,4-glucosidase activity"/>
    <property type="evidence" value="ECO:0007669"/>
    <property type="project" value="UniProtKB-EC"/>
</dbReference>
<proteinExistence type="predicted"/>
<dbReference type="PANTHER" id="PTHR10357:SF179">
    <property type="entry name" value="NEUTRAL AND BASIC AMINO ACID TRANSPORT PROTEIN RBAT"/>
    <property type="match status" value="1"/>
</dbReference>
<dbReference type="SMR" id="A0A0H5S3T1"/>
<keyword evidence="3" id="KW-0472">Membrane</keyword>
<dbReference type="AlphaFoldDB" id="A0A0H5S3T1"/>
<dbReference type="InterPro" id="IPR006047">
    <property type="entry name" value="GH13_cat_dom"/>
</dbReference>
<reference evidence="5" key="2">
    <citation type="submission" date="2012-12" db="EMBL/GenBank/DDBJ databases">
        <authorList>
            <person name="Gao Y.W."/>
            <person name="Fan S.T."/>
            <person name="Sun H.T."/>
            <person name="Wang Z."/>
            <person name="Gao X.L."/>
            <person name="Li Y.G."/>
            <person name="Wang T.C."/>
            <person name="Zhang K."/>
            <person name="Xu W.W."/>
            <person name="Yu Z.J."/>
            <person name="Xia X.Z."/>
        </authorList>
    </citation>
    <scope>NUCLEOTIDE SEQUENCE</scope>
    <source>
        <strain evidence="5">FR3</strain>
    </source>
</reference>
<evidence type="ECO:0000313" key="5">
    <source>
        <dbReference type="EMBL" id="CRZ23360.1"/>
    </source>
</evidence>
<dbReference type="EMBL" id="LN856865">
    <property type="protein sequence ID" value="CRZ23360.1"/>
    <property type="molecule type" value="Genomic_DNA"/>
</dbReference>
<dbReference type="SMART" id="SM00642">
    <property type="entry name" value="Aamy"/>
    <property type="match status" value="1"/>
</dbReference>
<keyword evidence="3" id="KW-0812">Transmembrane</keyword>
<evidence type="ECO:0000256" key="2">
    <source>
        <dbReference type="ARBA" id="ARBA00012741"/>
    </source>
</evidence>
<comment type="catalytic activity">
    <reaction evidence="1">
        <text>Hydrolysis of terminal, non-reducing (1-&gt;4)-linked alpha-D-glucose residues with release of alpha-D-glucose.</text>
        <dbReference type="EC" id="3.2.1.20"/>
    </reaction>
</comment>
<evidence type="ECO:0000259" key="4">
    <source>
        <dbReference type="SMART" id="SM00642"/>
    </source>
</evidence>
<dbReference type="Gene3D" id="3.20.20.80">
    <property type="entry name" value="Glycosidases"/>
    <property type="match status" value="2"/>
</dbReference>
<dbReference type="EC" id="3.2.1.20" evidence="2"/>
<dbReference type="OMA" id="WNNADQY"/>
<dbReference type="InterPro" id="IPR031984">
    <property type="entry name" value="SLC3A2_N"/>
</dbReference>
<dbReference type="GO" id="GO:0005975">
    <property type="term" value="P:carbohydrate metabolic process"/>
    <property type="evidence" value="ECO:0007669"/>
    <property type="project" value="InterPro"/>
</dbReference>